<evidence type="ECO:0008006" key="3">
    <source>
        <dbReference type="Google" id="ProtNLM"/>
    </source>
</evidence>
<name>A0A1F5P0M5_9BACT</name>
<evidence type="ECO:0000313" key="1">
    <source>
        <dbReference type="EMBL" id="OGE83414.1"/>
    </source>
</evidence>
<dbReference type="SUPFAM" id="SSF50447">
    <property type="entry name" value="Translation proteins"/>
    <property type="match status" value="1"/>
</dbReference>
<dbReference type="InterPro" id="IPR009000">
    <property type="entry name" value="Transl_B-barrel_sf"/>
</dbReference>
<dbReference type="EMBL" id="MFEN01000043">
    <property type="protein sequence ID" value="OGE83414.1"/>
    <property type="molecule type" value="Genomic_DNA"/>
</dbReference>
<organism evidence="1 2">
    <name type="scientific">Candidatus Doudnabacteria bacterium RIFCSPHIGHO2_01_FULL_49_9</name>
    <dbReference type="NCBI Taxonomy" id="1817827"/>
    <lineage>
        <taxon>Bacteria</taxon>
        <taxon>Candidatus Doudnaibacteriota</taxon>
    </lineage>
</organism>
<dbReference type="Proteomes" id="UP000176339">
    <property type="component" value="Unassembled WGS sequence"/>
</dbReference>
<sequence>MRVSKTPKKPVKGPKPCGWVTHYYNGIGVAIIKFSKPVRVGTKVRVLGATTDFKAKIGSMQYDHKDIPKAVKGKQIGVKLGKRVREGDEIFEIV</sequence>
<dbReference type="Gene3D" id="2.40.30.10">
    <property type="entry name" value="Translation factors"/>
    <property type="match status" value="1"/>
</dbReference>
<gene>
    <name evidence="1" type="ORF">A2846_01400</name>
</gene>
<accession>A0A1F5P0M5</accession>
<evidence type="ECO:0000313" key="2">
    <source>
        <dbReference type="Proteomes" id="UP000176339"/>
    </source>
</evidence>
<proteinExistence type="predicted"/>
<reference evidence="1 2" key="1">
    <citation type="journal article" date="2016" name="Nat. Commun.">
        <title>Thousands of microbial genomes shed light on interconnected biogeochemical processes in an aquifer system.</title>
        <authorList>
            <person name="Anantharaman K."/>
            <person name="Brown C.T."/>
            <person name="Hug L.A."/>
            <person name="Sharon I."/>
            <person name="Castelle C.J."/>
            <person name="Probst A.J."/>
            <person name="Thomas B.C."/>
            <person name="Singh A."/>
            <person name="Wilkins M.J."/>
            <person name="Karaoz U."/>
            <person name="Brodie E.L."/>
            <person name="Williams K.H."/>
            <person name="Hubbard S.S."/>
            <person name="Banfield J.F."/>
        </authorList>
    </citation>
    <scope>NUCLEOTIDE SEQUENCE [LARGE SCALE GENOMIC DNA]</scope>
</reference>
<comment type="caution">
    <text evidence="1">The sequence shown here is derived from an EMBL/GenBank/DDBJ whole genome shotgun (WGS) entry which is preliminary data.</text>
</comment>
<protein>
    <recommendedName>
        <fullName evidence="3">Translation elongation factor-like protein</fullName>
    </recommendedName>
</protein>
<dbReference type="AlphaFoldDB" id="A0A1F5P0M5"/>